<feature type="region of interest" description="Disordered" evidence="1">
    <location>
        <begin position="26"/>
        <end position="50"/>
    </location>
</feature>
<keyword evidence="3" id="KW-1185">Reference proteome</keyword>
<name>A0A7G1IK26_MYCKA</name>
<reference evidence="2 3" key="1">
    <citation type="submission" date="2020-07" db="EMBL/GenBank/DDBJ databases">
        <title>Mycobacterium kansasii (former subtype) with zoonotic potential isolated from diseased indoor pet cat, Japan.</title>
        <authorList>
            <person name="Fukano H."/>
            <person name="Terazono T."/>
            <person name="Hoshino Y."/>
        </authorList>
    </citation>
    <scope>NUCLEOTIDE SEQUENCE [LARGE SCALE GENOMIC DNA]</scope>
    <source>
        <strain evidence="2 3">Kuro-I</strain>
    </source>
</reference>
<sequence length="77" mass="7946">MKEHHFGDTGVGELLVAVGEAVQMQTADRAPGKPAKLQMGTPRGAGTDTGWPVMVTSSCAGILAPVDSRPAFLIESP</sequence>
<organism evidence="2 3">
    <name type="scientific">Mycobacterium kansasii</name>
    <dbReference type="NCBI Taxonomy" id="1768"/>
    <lineage>
        <taxon>Bacteria</taxon>
        <taxon>Bacillati</taxon>
        <taxon>Actinomycetota</taxon>
        <taxon>Actinomycetes</taxon>
        <taxon>Mycobacteriales</taxon>
        <taxon>Mycobacteriaceae</taxon>
        <taxon>Mycobacterium</taxon>
    </lineage>
</organism>
<dbReference type="Proteomes" id="UP000516380">
    <property type="component" value="Chromosome"/>
</dbReference>
<dbReference type="EMBL" id="AP023343">
    <property type="protein sequence ID" value="BCI91366.1"/>
    <property type="molecule type" value="Genomic_DNA"/>
</dbReference>
<proteinExistence type="predicted"/>
<evidence type="ECO:0000256" key="1">
    <source>
        <dbReference type="SAM" id="MobiDB-lite"/>
    </source>
</evidence>
<evidence type="ECO:0000313" key="3">
    <source>
        <dbReference type="Proteomes" id="UP000516380"/>
    </source>
</evidence>
<accession>A0A7G1IK26</accession>
<protein>
    <submittedName>
        <fullName evidence="2">Uncharacterized protein</fullName>
    </submittedName>
</protein>
<evidence type="ECO:0000313" key="2">
    <source>
        <dbReference type="EMBL" id="BCI91366.1"/>
    </source>
</evidence>
<gene>
    <name evidence="2" type="ORF">NIIDMKKI_65720</name>
</gene>
<dbReference type="AlphaFoldDB" id="A0A7G1IK26"/>